<feature type="signal peptide" evidence="1">
    <location>
        <begin position="1"/>
        <end position="22"/>
    </location>
</feature>
<reference evidence="2" key="2">
    <citation type="journal article" date="2024" name="Plant">
        <title>Genomic evolution and insights into agronomic trait innovations of Sesamum species.</title>
        <authorList>
            <person name="Miao H."/>
            <person name="Wang L."/>
            <person name="Qu L."/>
            <person name="Liu H."/>
            <person name="Sun Y."/>
            <person name="Le M."/>
            <person name="Wang Q."/>
            <person name="Wei S."/>
            <person name="Zheng Y."/>
            <person name="Lin W."/>
            <person name="Duan Y."/>
            <person name="Cao H."/>
            <person name="Xiong S."/>
            <person name="Wang X."/>
            <person name="Wei L."/>
            <person name="Li C."/>
            <person name="Ma Q."/>
            <person name="Ju M."/>
            <person name="Zhao R."/>
            <person name="Li G."/>
            <person name="Mu C."/>
            <person name="Tian Q."/>
            <person name="Mei H."/>
            <person name="Zhang T."/>
            <person name="Gao T."/>
            <person name="Zhang H."/>
        </authorList>
    </citation>
    <scope>NUCLEOTIDE SEQUENCE</scope>
    <source>
        <strain evidence="2">KEN8</strain>
    </source>
</reference>
<comment type="caution">
    <text evidence="2">The sequence shown here is derived from an EMBL/GenBank/DDBJ whole genome shotgun (WGS) entry which is preliminary data.</text>
</comment>
<gene>
    <name evidence="2" type="ORF">Scaly_1308700</name>
</gene>
<feature type="chain" id="PRO_5043710880" evidence="1">
    <location>
        <begin position="23"/>
        <end position="154"/>
    </location>
</feature>
<keyword evidence="1" id="KW-0732">Signal</keyword>
<dbReference type="AlphaFoldDB" id="A0AAW2Q7Q8"/>
<dbReference type="EMBL" id="JACGWM010000007">
    <property type="protein sequence ID" value="KAL0363535.1"/>
    <property type="molecule type" value="Genomic_DNA"/>
</dbReference>
<sequence>MGFTMGLNLLLLLAMVATNILSLYHLSSTIQSKPPAAAPVPDHLIHQLSTIRATINHLTSLQPSKKTPSTAAPAAPSDLLIYTHISPIASSCKDNPALLHQYMNYTPLPSAPTIPPWLKISFSAAATRSPPPLLLKNPFHHSHLASHRSIFAPP</sequence>
<evidence type="ECO:0000256" key="1">
    <source>
        <dbReference type="SAM" id="SignalP"/>
    </source>
</evidence>
<accession>A0AAW2Q7Q8</accession>
<protein>
    <submittedName>
        <fullName evidence="2">Uncharacterized protein</fullName>
    </submittedName>
</protein>
<name>A0AAW2Q7Q8_9LAMI</name>
<evidence type="ECO:0000313" key="2">
    <source>
        <dbReference type="EMBL" id="KAL0363535.1"/>
    </source>
</evidence>
<reference evidence="2" key="1">
    <citation type="submission" date="2020-06" db="EMBL/GenBank/DDBJ databases">
        <authorList>
            <person name="Li T."/>
            <person name="Hu X."/>
            <person name="Zhang T."/>
            <person name="Song X."/>
            <person name="Zhang H."/>
            <person name="Dai N."/>
            <person name="Sheng W."/>
            <person name="Hou X."/>
            <person name="Wei L."/>
        </authorList>
    </citation>
    <scope>NUCLEOTIDE SEQUENCE</scope>
    <source>
        <strain evidence="2">KEN8</strain>
        <tissue evidence="2">Leaf</tissue>
    </source>
</reference>
<organism evidence="2">
    <name type="scientific">Sesamum calycinum</name>
    <dbReference type="NCBI Taxonomy" id="2727403"/>
    <lineage>
        <taxon>Eukaryota</taxon>
        <taxon>Viridiplantae</taxon>
        <taxon>Streptophyta</taxon>
        <taxon>Embryophyta</taxon>
        <taxon>Tracheophyta</taxon>
        <taxon>Spermatophyta</taxon>
        <taxon>Magnoliopsida</taxon>
        <taxon>eudicotyledons</taxon>
        <taxon>Gunneridae</taxon>
        <taxon>Pentapetalae</taxon>
        <taxon>asterids</taxon>
        <taxon>lamiids</taxon>
        <taxon>Lamiales</taxon>
        <taxon>Pedaliaceae</taxon>
        <taxon>Sesamum</taxon>
    </lineage>
</organism>
<proteinExistence type="predicted"/>